<comment type="caution">
    <text evidence="7">The sequence shown here is derived from an EMBL/GenBank/DDBJ whole genome shotgun (WGS) entry which is preliminary data.</text>
</comment>
<evidence type="ECO:0000313" key="8">
    <source>
        <dbReference type="Proteomes" id="UP000295008"/>
    </source>
</evidence>
<dbReference type="GO" id="GO:0005886">
    <property type="term" value="C:plasma membrane"/>
    <property type="evidence" value="ECO:0007669"/>
    <property type="project" value="UniProtKB-SubCell"/>
</dbReference>
<dbReference type="PANTHER" id="PTHR33931">
    <property type="entry name" value="HOLIN-LIKE PROTEIN CIDA-RELATED"/>
    <property type="match status" value="1"/>
</dbReference>
<proteinExistence type="predicted"/>
<evidence type="ECO:0000256" key="1">
    <source>
        <dbReference type="ARBA" id="ARBA00004651"/>
    </source>
</evidence>
<dbReference type="PANTHER" id="PTHR33931:SF2">
    <property type="entry name" value="HOLIN-LIKE PROTEIN CIDA"/>
    <property type="match status" value="1"/>
</dbReference>
<dbReference type="Proteomes" id="UP000295008">
    <property type="component" value="Unassembled WGS sequence"/>
</dbReference>
<sequence length="116" mass="12551">MKLLRQAGIITGLCFLGELLHAWLRLPIPGNVLGMLILFGCLCAGIIKLEMIAELSDFLLDHLAFFFIPAGVGVIACLGVLRGQWLAVLGICLVTTALVMLVTGHVVQWVKRGAKR</sequence>
<dbReference type="InterPro" id="IPR005538">
    <property type="entry name" value="LrgA/CidA"/>
</dbReference>
<feature type="transmembrane region" description="Helical" evidence="6">
    <location>
        <begin position="7"/>
        <end position="24"/>
    </location>
</feature>
<feature type="transmembrane region" description="Helical" evidence="6">
    <location>
        <begin position="30"/>
        <end position="47"/>
    </location>
</feature>
<evidence type="ECO:0000256" key="3">
    <source>
        <dbReference type="ARBA" id="ARBA00022692"/>
    </source>
</evidence>
<evidence type="ECO:0000313" key="7">
    <source>
        <dbReference type="EMBL" id="TCL76778.1"/>
    </source>
</evidence>
<dbReference type="RefSeq" id="WP_132012180.1">
    <property type="nucleotide sequence ID" value="NZ_SLUN01000001.1"/>
</dbReference>
<keyword evidence="8" id="KW-1185">Reference proteome</keyword>
<protein>
    <submittedName>
        <fullName evidence="7">Holin-like protein</fullName>
    </submittedName>
</protein>
<feature type="transmembrane region" description="Helical" evidence="6">
    <location>
        <begin position="87"/>
        <end position="110"/>
    </location>
</feature>
<reference evidence="7 8" key="1">
    <citation type="submission" date="2019-03" db="EMBL/GenBank/DDBJ databases">
        <title>Genomic Encyclopedia of Type Strains, Phase IV (KMG-IV): sequencing the most valuable type-strain genomes for metagenomic binning, comparative biology and taxonomic classification.</title>
        <authorList>
            <person name="Goeker M."/>
        </authorList>
    </citation>
    <scope>NUCLEOTIDE SEQUENCE [LARGE SCALE GENOMIC DNA]</scope>
    <source>
        <strain evidence="7 8">LX-B</strain>
    </source>
</reference>
<feature type="transmembrane region" description="Helical" evidence="6">
    <location>
        <begin position="59"/>
        <end position="81"/>
    </location>
</feature>
<keyword evidence="4 6" id="KW-1133">Transmembrane helix</keyword>
<dbReference type="EMBL" id="SLUN01000001">
    <property type="protein sequence ID" value="TCL76778.1"/>
    <property type="molecule type" value="Genomic_DNA"/>
</dbReference>
<evidence type="ECO:0000256" key="2">
    <source>
        <dbReference type="ARBA" id="ARBA00022475"/>
    </source>
</evidence>
<dbReference type="OrthoDB" id="3176438at2"/>
<accession>A0A4R1SBC4</accession>
<evidence type="ECO:0000256" key="6">
    <source>
        <dbReference type="SAM" id="Phobius"/>
    </source>
</evidence>
<keyword evidence="2" id="KW-1003">Cell membrane</keyword>
<name>A0A4R1SBC4_HYDET</name>
<keyword evidence="5 6" id="KW-0472">Membrane</keyword>
<organism evidence="7 8">
    <name type="scientific">Hydrogenispora ethanolica</name>
    <dbReference type="NCBI Taxonomy" id="1082276"/>
    <lineage>
        <taxon>Bacteria</taxon>
        <taxon>Bacillati</taxon>
        <taxon>Bacillota</taxon>
        <taxon>Hydrogenispora</taxon>
    </lineage>
</organism>
<evidence type="ECO:0000256" key="5">
    <source>
        <dbReference type="ARBA" id="ARBA00023136"/>
    </source>
</evidence>
<evidence type="ECO:0000256" key="4">
    <source>
        <dbReference type="ARBA" id="ARBA00022989"/>
    </source>
</evidence>
<dbReference type="Pfam" id="PF03788">
    <property type="entry name" value="LrgA"/>
    <property type="match status" value="1"/>
</dbReference>
<dbReference type="AlphaFoldDB" id="A0A4R1SBC4"/>
<gene>
    <name evidence="7" type="ORF">EDC14_100158</name>
</gene>
<comment type="subcellular location">
    <subcellularLocation>
        <location evidence="1">Cell membrane</location>
        <topology evidence="1">Multi-pass membrane protein</topology>
    </subcellularLocation>
</comment>
<keyword evidence="3 6" id="KW-0812">Transmembrane</keyword>